<evidence type="ECO:0000313" key="1">
    <source>
        <dbReference type="EMBL" id="EIY62099.1"/>
    </source>
</evidence>
<proteinExistence type="predicted"/>
<keyword evidence="2" id="KW-1185">Reference proteome</keyword>
<accession>I9HPG2</accession>
<name>I9HPG2_9BACE</name>
<evidence type="ECO:0000313" key="2">
    <source>
        <dbReference type="Proteomes" id="UP000005150"/>
    </source>
</evidence>
<dbReference type="HOGENOM" id="CLU_2217780_0_0_10"/>
<dbReference type="AlphaFoldDB" id="I9HPG2"/>
<reference evidence="1 2" key="1">
    <citation type="submission" date="2012-02" db="EMBL/GenBank/DDBJ databases">
        <title>The Genome Sequence of Bacteroides salyersiae CL02T12C01.</title>
        <authorList>
            <consortium name="The Broad Institute Genome Sequencing Platform"/>
            <person name="Earl A."/>
            <person name="Ward D."/>
            <person name="Feldgarden M."/>
            <person name="Gevers D."/>
            <person name="Zitomersky N.L."/>
            <person name="Coyne M.J."/>
            <person name="Comstock L.E."/>
            <person name="Young S.K."/>
            <person name="Zeng Q."/>
            <person name="Gargeya S."/>
            <person name="Fitzgerald M."/>
            <person name="Haas B."/>
            <person name="Abouelleil A."/>
            <person name="Alvarado L."/>
            <person name="Arachchi H.M."/>
            <person name="Berlin A."/>
            <person name="Chapman S.B."/>
            <person name="Gearin G."/>
            <person name="Goldberg J."/>
            <person name="Griggs A."/>
            <person name="Gujja S."/>
            <person name="Hansen M."/>
            <person name="Heiman D."/>
            <person name="Howarth C."/>
            <person name="Larimer J."/>
            <person name="Lui A."/>
            <person name="MacDonald P.J.P."/>
            <person name="McCowen C."/>
            <person name="Montmayeur A."/>
            <person name="Murphy C."/>
            <person name="Neiman D."/>
            <person name="Pearson M."/>
            <person name="Priest M."/>
            <person name="Roberts A."/>
            <person name="Saif S."/>
            <person name="Shea T."/>
            <person name="Sisk P."/>
            <person name="Stolte C."/>
            <person name="Sykes S."/>
            <person name="Wortman J."/>
            <person name="Nusbaum C."/>
            <person name="Birren B."/>
        </authorList>
    </citation>
    <scope>NUCLEOTIDE SEQUENCE [LARGE SCALE GENOMIC DNA]</scope>
    <source>
        <strain evidence="1 2">CL02T12C01</strain>
    </source>
</reference>
<comment type="caution">
    <text evidence="1">The sequence shown here is derived from an EMBL/GenBank/DDBJ whole genome shotgun (WGS) entry which is preliminary data.</text>
</comment>
<dbReference type="EMBL" id="AGXV01000032">
    <property type="protein sequence ID" value="EIY62099.1"/>
    <property type="molecule type" value="Genomic_DNA"/>
</dbReference>
<organism evidence="1 2">
    <name type="scientific">Bacteroides salyersiae CL02T12C01</name>
    <dbReference type="NCBI Taxonomy" id="997887"/>
    <lineage>
        <taxon>Bacteria</taxon>
        <taxon>Pseudomonadati</taxon>
        <taxon>Bacteroidota</taxon>
        <taxon>Bacteroidia</taxon>
        <taxon>Bacteroidales</taxon>
        <taxon>Bacteroidaceae</taxon>
        <taxon>Bacteroides</taxon>
    </lineage>
</organism>
<sequence>MLYVKVQKNMVMKLRILDNKITLMSVSAHCMVLDIVARIPVDKCLRNVWWIALKMWIPNIFSTALNWVYRHIQELDKLDAFPILFGNRRKRPYKVNIEFVQCFLPY</sequence>
<dbReference type="Proteomes" id="UP000005150">
    <property type="component" value="Unassembled WGS sequence"/>
</dbReference>
<gene>
    <name evidence="1" type="ORF">HMPREF1071_02719</name>
</gene>
<protein>
    <submittedName>
        <fullName evidence="1">Uncharacterized protein</fullName>
    </submittedName>
</protein>